<dbReference type="InterPro" id="IPR016181">
    <property type="entry name" value="Acyl_CoA_acyltransferase"/>
</dbReference>
<gene>
    <name evidence="2" type="ORF">KDAU_46370</name>
</gene>
<dbReference type="Gene3D" id="3.40.630.30">
    <property type="match status" value="1"/>
</dbReference>
<evidence type="ECO:0000313" key="2">
    <source>
        <dbReference type="EMBL" id="GCE07308.1"/>
    </source>
</evidence>
<keyword evidence="3" id="KW-1185">Reference proteome</keyword>
<protein>
    <recommendedName>
        <fullName evidence="1">N-acetyltransferase domain-containing protein</fullName>
    </recommendedName>
</protein>
<reference evidence="3" key="1">
    <citation type="submission" date="2018-12" db="EMBL/GenBank/DDBJ databases">
        <title>Tengunoibacter tsumagoiensis gen. nov., sp. nov., Dictyobacter kobayashii sp. nov., D. alpinus sp. nov., and D. joshuensis sp. nov. and description of Dictyobacteraceae fam. nov. within the order Ktedonobacterales isolated from Tengu-no-mugimeshi.</title>
        <authorList>
            <person name="Wang C.M."/>
            <person name="Zheng Y."/>
            <person name="Sakai Y."/>
            <person name="Toyoda A."/>
            <person name="Minakuchi Y."/>
            <person name="Abe K."/>
            <person name="Yokota A."/>
            <person name="Yabe S."/>
        </authorList>
    </citation>
    <scope>NUCLEOTIDE SEQUENCE [LARGE SCALE GENOMIC DNA]</scope>
    <source>
        <strain evidence="3">S-27</strain>
    </source>
</reference>
<dbReference type="Pfam" id="PF00583">
    <property type="entry name" value="Acetyltransf_1"/>
    <property type="match status" value="1"/>
</dbReference>
<dbReference type="PROSITE" id="PS51186">
    <property type="entry name" value="GNAT"/>
    <property type="match status" value="1"/>
</dbReference>
<dbReference type="EMBL" id="BIFQ01000001">
    <property type="protein sequence ID" value="GCE07308.1"/>
    <property type="molecule type" value="Genomic_DNA"/>
</dbReference>
<dbReference type="PANTHER" id="PTHR42791">
    <property type="entry name" value="GNAT FAMILY ACETYLTRANSFERASE"/>
    <property type="match status" value="1"/>
</dbReference>
<evidence type="ECO:0000259" key="1">
    <source>
        <dbReference type="PROSITE" id="PS51186"/>
    </source>
</evidence>
<dbReference type="PANTHER" id="PTHR42791:SF1">
    <property type="entry name" value="N-ACETYLTRANSFERASE DOMAIN-CONTAINING PROTEIN"/>
    <property type="match status" value="1"/>
</dbReference>
<sequence length="215" mass="24869">MLCVQQGQSVKELEIVHKVPDIVSLRKEDVEVAGEILEQAFAEDPLNVYTAPDPSRRRSLFRWLFTRLVRMADTTYTTAEQIRGVALWVAPQSGEVVEGDVDDLEQMERIFGPEAYQRFSRAFDYFEDRHRQHMQGPHWYLQLLGVAPRWQGQGFGTALMAPALRQADRQGFPCYLETFVAANVPFYQRHGFQVVAAGEEPRSHIPFWSMRREPR</sequence>
<dbReference type="Proteomes" id="UP000287224">
    <property type="component" value="Unassembled WGS sequence"/>
</dbReference>
<dbReference type="CDD" id="cd04301">
    <property type="entry name" value="NAT_SF"/>
    <property type="match status" value="1"/>
</dbReference>
<dbReference type="AlphaFoldDB" id="A0A401ZKF2"/>
<evidence type="ECO:0000313" key="3">
    <source>
        <dbReference type="Proteomes" id="UP000287224"/>
    </source>
</evidence>
<dbReference type="InterPro" id="IPR052523">
    <property type="entry name" value="Trichothecene_AcTrans"/>
</dbReference>
<comment type="caution">
    <text evidence="2">The sequence shown here is derived from an EMBL/GenBank/DDBJ whole genome shotgun (WGS) entry which is preliminary data.</text>
</comment>
<feature type="domain" description="N-acetyltransferase" evidence="1">
    <location>
        <begin position="20"/>
        <end position="215"/>
    </location>
</feature>
<organism evidence="2 3">
    <name type="scientific">Dictyobacter aurantiacus</name>
    <dbReference type="NCBI Taxonomy" id="1936993"/>
    <lineage>
        <taxon>Bacteria</taxon>
        <taxon>Bacillati</taxon>
        <taxon>Chloroflexota</taxon>
        <taxon>Ktedonobacteria</taxon>
        <taxon>Ktedonobacterales</taxon>
        <taxon>Dictyobacteraceae</taxon>
        <taxon>Dictyobacter</taxon>
    </lineage>
</organism>
<dbReference type="InterPro" id="IPR000182">
    <property type="entry name" value="GNAT_dom"/>
</dbReference>
<name>A0A401ZKF2_9CHLR</name>
<dbReference type="SUPFAM" id="SSF55729">
    <property type="entry name" value="Acyl-CoA N-acyltransferases (Nat)"/>
    <property type="match status" value="1"/>
</dbReference>
<accession>A0A401ZKF2</accession>
<proteinExistence type="predicted"/>
<dbReference type="GO" id="GO:0016747">
    <property type="term" value="F:acyltransferase activity, transferring groups other than amino-acyl groups"/>
    <property type="evidence" value="ECO:0007669"/>
    <property type="project" value="InterPro"/>
</dbReference>